<comment type="caution">
    <text evidence="8">Lacks conserved residue(s) required for the propagation of feature annotation.</text>
</comment>
<dbReference type="PANTHER" id="PTHR43418:SF7">
    <property type="entry name" value="CARBAMOYL-PHOSPHATE SYNTHASE SMALL CHAIN"/>
    <property type="match status" value="1"/>
</dbReference>
<keyword evidence="6 8" id="KW-0315">Glutamine amidotransferase</keyword>
<dbReference type="GO" id="GO:0006526">
    <property type="term" value="P:L-arginine biosynthetic process"/>
    <property type="evidence" value="ECO:0007669"/>
    <property type="project" value="UniProtKB-UniRule"/>
</dbReference>
<feature type="active site" description="Nucleophile" evidence="8">
    <location>
        <position position="240"/>
    </location>
</feature>
<dbReference type="GO" id="GO:0004088">
    <property type="term" value="F:carbamoyl-phosphate synthase (glutamine-hydrolyzing) activity"/>
    <property type="evidence" value="ECO:0007669"/>
    <property type="project" value="UniProtKB-UniRule"/>
</dbReference>
<evidence type="ECO:0000313" key="10">
    <source>
        <dbReference type="EMBL" id="APH05936.1"/>
    </source>
</evidence>
<dbReference type="SUPFAM" id="SSF52317">
    <property type="entry name" value="Class I glutamine amidotransferase-like"/>
    <property type="match status" value="1"/>
</dbReference>
<evidence type="ECO:0000256" key="1">
    <source>
        <dbReference type="ARBA" id="ARBA00005077"/>
    </source>
</evidence>
<dbReference type="NCBIfam" id="NF009475">
    <property type="entry name" value="PRK12838.1"/>
    <property type="match status" value="1"/>
</dbReference>
<dbReference type="AlphaFoldDB" id="A0A1L3MUB7"/>
<dbReference type="Proteomes" id="UP000181936">
    <property type="component" value="Chromosome"/>
</dbReference>
<dbReference type="GO" id="GO:0004359">
    <property type="term" value="F:glutaminase activity"/>
    <property type="evidence" value="ECO:0007669"/>
    <property type="project" value="RHEA"/>
</dbReference>
<dbReference type="InterPro" id="IPR017926">
    <property type="entry name" value="GATASE"/>
</dbReference>
<feature type="binding site" evidence="8">
    <location>
        <position position="46"/>
    </location>
    <ligand>
        <name>L-glutamine</name>
        <dbReference type="ChEBI" id="CHEBI:58359"/>
    </ligand>
</feature>
<dbReference type="InterPro" id="IPR006274">
    <property type="entry name" value="CarbamoylP_synth_ssu"/>
</dbReference>
<dbReference type="STRING" id="1547283.A9C19_14990"/>
<dbReference type="CDD" id="cd01744">
    <property type="entry name" value="GATase1_CPSase"/>
    <property type="match status" value="1"/>
</dbReference>
<dbReference type="GO" id="GO:0006541">
    <property type="term" value="P:glutamine metabolic process"/>
    <property type="evidence" value="ECO:0007669"/>
    <property type="project" value="InterPro"/>
</dbReference>
<dbReference type="InterPro" id="IPR029062">
    <property type="entry name" value="Class_I_gatase-like"/>
</dbReference>
<dbReference type="InterPro" id="IPR002474">
    <property type="entry name" value="CarbamoylP_synth_ssu_N"/>
</dbReference>
<dbReference type="SUPFAM" id="SSF52021">
    <property type="entry name" value="Carbamoyl phosphate synthetase, small subunit N-terminal domain"/>
    <property type="match status" value="1"/>
</dbReference>
<feature type="binding site" evidence="8">
    <location>
        <position position="241"/>
    </location>
    <ligand>
        <name>L-glutamine</name>
        <dbReference type="ChEBI" id="CHEBI:58359"/>
    </ligand>
</feature>
<evidence type="ECO:0000313" key="11">
    <source>
        <dbReference type="Proteomes" id="UP000181936"/>
    </source>
</evidence>
<dbReference type="GO" id="GO:0005524">
    <property type="term" value="F:ATP binding"/>
    <property type="evidence" value="ECO:0007669"/>
    <property type="project" value="UniProtKB-UniRule"/>
</dbReference>
<dbReference type="NCBIfam" id="TIGR01368">
    <property type="entry name" value="CPSaseIIsmall"/>
    <property type="match status" value="1"/>
</dbReference>
<dbReference type="Pfam" id="PF00117">
    <property type="entry name" value="GATase"/>
    <property type="match status" value="1"/>
</dbReference>
<dbReference type="PRINTS" id="PR00099">
    <property type="entry name" value="CPSGATASE"/>
</dbReference>
<dbReference type="SMART" id="SM01097">
    <property type="entry name" value="CPSase_sm_chain"/>
    <property type="match status" value="1"/>
</dbReference>
<dbReference type="PRINTS" id="PR00096">
    <property type="entry name" value="GATASE"/>
</dbReference>
<dbReference type="PROSITE" id="PS51273">
    <property type="entry name" value="GATASE_TYPE_1"/>
    <property type="match status" value="1"/>
</dbReference>
<name>A0A1L3MUB7_9BACI</name>
<feature type="binding site" evidence="8">
    <location>
        <position position="244"/>
    </location>
    <ligand>
        <name>L-glutamine</name>
        <dbReference type="ChEBI" id="CHEBI:58359"/>
    </ligand>
</feature>
<reference evidence="10 11" key="1">
    <citation type="journal article" date="2016" name="Sci. Rep.">
        <title>Complete genome sequence and transcriptomic analysis of a novel marine strain Bacillus weihaiensis reveals the mechanism of brown algae degradation.</title>
        <authorList>
            <person name="Zhu Y."/>
            <person name="Chen P."/>
            <person name="Bao Y."/>
            <person name="Men Y."/>
            <person name="Zeng Y."/>
            <person name="Yang J."/>
            <person name="Sun J."/>
            <person name="Sun Y."/>
        </authorList>
    </citation>
    <scope>NUCLEOTIDE SEQUENCE [LARGE SCALE GENOMIC DNA]</scope>
    <source>
        <strain evidence="10 11">Alg07</strain>
    </source>
</reference>
<evidence type="ECO:0000256" key="4">
    <source>
        <dbReference type="ARBA" id="ARBA00022741"/>
    </source>
</evidence>
<dbReference type="UniPathway" id="UPA00068">
    <property type="reaction ID" value="UER00171"/>
</dbReference>
<keyword evidence="8" id="KW-0028">Amino-acid biosynthesis</keyword>
<feature type="binding site" evidence="8">
    <location>
        <position position="285"/>
    </location>
    <ligand>
        <name>L-glutamine</name>
        <dbReference type="ChEBI" id="CHEBI:58359"/>
    </ligand>
</feature>
<evidence type="ECO:0000256" key="8">
    <source>
        <dbReference type="HAMAP-Rule" id="MF_01209"/>
    </source>
</evidence>
<dbReference type="OrthoDB" id="9804328at2"/>
<dbReference type="PANTHER" id="PTHR43418">
    <property type="entry name" value="MULTIFUNCTIONAL TRYPTOPHAN BIOSYNTHESIS PROTEIN-RELATED"/>
    <property type="match status" value="1"/>
</dbReference>
<keyword evidence="8" id="KW-0055">Arginine biosynthesis</keyword>
<evidence type="ECO:0000256" key="5">
    <source>
        <dbReference type="ARBA" id="ARBA00022840"/>
    </source>
</evidence>
<evidence type="ECO:0000256" key="7">
    <source>
        <dbReference type="ARBA" id="ARBA00048816"/>
    </source>
</evidence>
<keyword evidence="11" id="KW-1185">Reference proteome</keyword>
<feature type="binding site" evidence="8">
    <location>
        <position position="282"/>
    </location>
    <ligand>
        <name>L-glutamine</name>
        <dbReference type="ChEBI" id="CHEBI:58359"/>
    </ligand>
</feature>
<comment type="pathway">
    <text evidence="8">Pyrimidine metabolism; UMP biosynthesis via de novo pathway; (S)-dihydroorotate from bicarbonate: step 1/3.</text>
</comment>
<keyword evidence="4 8" id="KW-0547">Nucleotide-binding</keyword>
<feature type="active site" evidence="8">
    <location>
        <position position="327"/>
    </location>
</feature>
<dbReference type="KEGG" id="bwh:A9C19_14990"/>
<dbReference type="InterPro" id="IPR035686">
    <property type="entry name" value="CPSase_GATase1"/>
</dbReference>
<comment type="function">
    <text evidence="8">Small subunit of the glutamine-dependent carbamoyl phosphate synthetase (CPSase). CPSase catalyzes the formation of carbamoyl phosphate from the ammonia moiety of glutamine, carbonate, and phosphate donated by ATP, constituting the first step of 2 biosynthetic pathways, one leading to arginine and/or urea and the other to pyrimidine nucleotides. The small subunit (glutamine amidotransferase) binds and cleaves glutamine to supply the large subunit with the substrate ammonia.</text>
</comment>
<dbReference type="PRINTS" id="PR00097">
    <property type="entry name" value="ANTSNTHASEII"/>
</dbReference>
<dbReference type="Gene3D" id="3.40.50.880">
    <property type="match status" value="1"/>
</dbReference>
<dbReference type="InterPro" id="IPR050472">
    <property type="entry name" value="Anth_synth/Amidotransfase"/>
</dbReference>
<feature type="region of interest" description="CPSase" evidence="8">
    <location>
        <begin position="1"/>
        <end position="165"/>
    </location>
</feature>
<keyword evidence="5 8" id="KW-0067">ATP-binding</keyword>
<comment type="catalytic activity">
    <reaction evidence="8">
        <text>L-glutamine + H2O = L-glutamate + NH4(+)</text>
        <dbReference type="Rhea" id="RHEA:15889"/>
        <dbReference type="ChEBI" id="CHEBI:15377"/>
        <dbReference type="ChEBI" id="CHEBI:28938"/>
        <dbReference type="ChEBI" id="CHEBI:29985"/>
        <dbReference type="ChEBI" id="CHEBI:58359"/>
    </reaction>
</comment>
<gene>
    <name evidence="8" type="primary">carA</name>
    <name evidence="10" type="ORF">A9C19_14990</name>
</gene>
<feature type="domain" description="Carbamoyl-phosphate synthase small subunit N-terminal" evidence="9">
    <location>
        <begin position="1"/>
        <end position="132"/>
    </location>
</feature>
<dbReference type="EC" id="6.3.5.5" evidence="8"/>
<comment type="pathway">
    <text evidence="1 8">Amino-acid biosynthesis; L-arginine biosynthesis; carbamoyl phosphate from bicarbonate: step 1/1.</text>
</comment>
<sequence length="356" mass="39855">MKGYLHLEDGSMYEGILEQIGQEEINGEIVFFTGMTGYQEVLTDPSYKNQIVVFTYPLIGNYGVNKSDGESKEPQVKAVVLYECTQEYSHYEAKYSMKEYLQKWNIPILHHIDTRAVVKKIRNHGSMAALITKNAHLNEAPCEMFEDGVFDVASASIQSHGKGDKHIALIDFGFKKSILTALVNRGCRVTTVPFHMMDQVNQLEPDGILLSNGPGDPEKLKDYLSKIKELAESYPTFGICLGHQLLSLAFGAKTKKLLFGHRGANQPVIDTKTDKVFMTSQNHSYVVMKDSLENTELAIRFYHINDGSIEGISHKTLPILSAQFHPEAHPGPTDSEWIFDEFLESVTASKGDIAYV</sequence>
<comment type="catalytic activity">
    <reaction evidence="7 8">
        <text>hydrogencarbonate + L-glutamine + 2 ATP + H2O = carbamoyl phosphate + L-glutamate + 2 ADP + phosphate + 2 H(+)</text>
        <dbReference type="Rhea" id="RHEA:18633"/>
        <dbReference type="ChEBI" id="CHEBI:15377"/>
        <dbReference type="ChEBI" id="CHEBI:15378"/>
        <dbReference type="ChEBI" id="CHEBI:17544"/>
        <dbReference type="ChEBI" id="CHEBI:29985"/>
        <dbReference type="ChEBI" id="CHEBI:30616"/>
        <dbReference type="ChEBI" id="CHEBI:43474"/>
        <dbReference type="ChEBI" id="CHEBI:58228"/>
        <dbReference type="ChEBI" id="CHEBI:58359"/>
        <dbReference type="ChEBI" id="CHEBI:456216"/>
        <dbReference type="EC" id="6.3.5.5"/>
    </reaction>
</comment>
<feature type="binding site" evidence="8">
    <location>
        <position position="215"/>
    </location>
    <ligand>
        <name>L-glutamine</name>
        <dbReference type="ChEBI" id="CHEBI:58359"/>
    </ligand>
</feature>
<evidence type="ECO:0000256" key="6">
    <source>
        <dbReference type="ARBA" id="ARBA00022962"/>
    </source>
</evidence>
<comment type="subunit">
    <text evidence="8">Composed of two chains; the small (or glutamine) chain promotes the hydrolysis of glutamine to ammonia, which is used by the large (or ammonia) chain to synthesize carbamoyl phosphate. Tetramer of heterodimers (alpha,beta)4.</text>
</comment>
<protein>
    <recommendedName>
        <fullName evidence="8">Carbamoyl phosphate synthase small chain</fullName>
        <ecNumber evidence="8">6.3.5.5</ecNumber>
    </recommendedName>
    <alternativeName>
        <fullName evidence="8">Carbamoyl phosphate synthetase glutamine chain</fullName>
    </alternativeName>
</protein>
<keyword evidence="8" id="KW-0665">Pyrimidine biosynthesis</keyword>
<proteinExistence type="inferred from homology"/>
<organism evidence="10 11">
    <name type="scientific">Bacillus weihaiensis</name>
    <dbReference type="NCBI Taxonomy" id="1547283"/>
    <lineage>
        <taxon>Bacteria</taxon>
        <taxon>Bacillati</taxon>
        <taxon>Bacillota</taxon>
        <taxon>Bacilli</taxon>
        <taxon>Bacillales</taxon>
        <taxon>Bacillaceae</taxon>
        <taxon>Bacillus</taxon>
    </lineage>
</organism>
<evidence type="ECO:0000259" key="9">
    <source>
        <dbReference type="SMART" id="SM01097"/>
    </source>
</evidence>
<accession>A0A1L3MUB7</accession>
<dbReference type="EMBL" id="CP016020">
    <property type="protein sequence ID" value="APH05936.1"/>
    <property type="molecule type" value="Genomic_DNA"/>
</dbReference>
<keyword evidence="3 8" id="KW-0436">Ligase</keyword>
<dbReference type="RefSeq" id="WP_072580733.1">
    <property type="nucleotide sequence ID" value="NZ_CP016020.1"/>
</dbReference>
<dbReference type="GO" id="GO:0044205">
    <property type="term" value="P:'de novo' UMP biosynthetic process"/>
    <property type="evidence" value="ECO:0007669"/>
    <property type="project" value="UniProtKB-UniRule"/>
</dbReference>
<dbReference type="HAMAP" id="MF_01209">
    <property type="entry name" value="CPSase_S_chain"/>
    <property type="match status" value="1"/>
</dbReference>
<comment type="similarity">
    <text evidence="2 8">Belongs to the CarA family.</text>
</comment>
<dbReference type="InterPro" id="IPR036480">
    <property type="entry name" value="CarbP_synth_ssu_N_sf"/>
</dbReference>
<dbReference type="Gene3D" id="3.50.30.20">
    <property type="entry name" value="Carbamoyl-phosphate synthase small subunit, N-terminal domain"/>
    <property type="match status" value="1"/>
</dbReference>
<feature type="active site" evidence="8">
    <location>
        <position position="325"/>
    </location>
</feature>
<dbReference type="GO" id="GO:0006207">
    <property type="term" value="P:'de novo' pyrimidine nucleobase biosynthetic process"/>
    <property type="evidence" value="ECO:0007669"/>
    <property type="project" value="InterPro"/>
</dbReference>
<dbReference type="Pfam" id="PF00988">
    <property type="entry name" value="CPSase_sm_chain"/>
    <property type="match status" value="1"/>
</dbReference>
<evidence type="ECO:0000256" key="2">
    <source>
        <dbReference type="ARBA" id="ARBA00007800"/>
    </source>
</evidence>
<dbReference type="UniPathway" id="UPA00070">
    <property type="reaction ID" value="UER00115"/>
</dbReference>
<evidence type="ECO:0000256" key="3">
    <source>
        <dbReference type="ARBA" id="ARBA00022598"/>
    </source>
</evidence>
<feature type="binding site" evidence="8">
    <location>
        <position position="213"/>
    </location>
    <ligand>
        <name>L-glutamine</name>
        <dbReference type="ChEBI" id="CHEBI:58359"/>
    </ligand>
</feature>